<evidence type="ECO:0000313" key="3">
    <source>
        <dbReference type="Proteomes" id="UP000828390"/>
    </source>
</evidence>
<feature type="region of interest" description="Disordered" evidence="1">
    <location>
        <begin position="17"/>
        <end position="55"/>
    </location>
</feature>
<accession>A0A9D4CJQ4</accession>
<protein>
    <submittedName>
        <fullName evidence="2">Uncharacterized protein</fullName>
    </submittedName>
</protein>
<feature type="compositionally biased region" description="Basic and acidic residues" evidence="1">
    <location>
        <begin position="31"/>
        <end position="46"/>
    </location>
</feature>
<dbReference type="AlphaFoldDB" id="A0A9D4CJQ4"/>
<comment type="caution">
    <text evidence="2">The sequence shown here is derived from an EMBL/GenBank/DDBJ whole genome shotgun (WGS) entry which is preliminary data.</text>
</comment>
<keyword evidence="3" id="KW-1185">Reference proteome</keyword>
<evidence type="ECO:0000313" key="2">
    <source>
        <dbReference type="EMBL" id="KAH3725782.1"/>
    </source>
</evidence>
<dbReference type="Proteomes" id="UP000828390">
    <property type="component" value="Unassembled WGS sequence"/>
</dbReference>
<name>A0A9D4CJQ4_DREPO</name>
<proteinExistence type="predicted"/>
<reference evidence="2" key="1">
    <citation type="journal article" date="2019" name="bioRxiv">
        <title>The Genome of the Zebra Mussel, Dreissena polymorpha: A Resource for Invasive Species Research.</title>
        <authorList>
            <person name="McCartney M.A."/>
            <person name="Auch B."/>
            <person name="Kono T."/>
            <person name="Mallez S."/>
            <person name="Zhang Y."/>
            <person name="Obille A."/>
            <person name="Becker A."/>
            <person name="Abrahante J.E."/>
            <person name="Garbe J."/>
            <person name="Badalamenti J.P."/>
            <person name="Herman A."/>
            <person name="Mangelson H."/>
            <person name="Liachko I."/>
            <person name="Sullivan S."/>
            <person name="Sone E.D."/>
            <person name="Koren S."/>
            <person name="Silverstein K.A.T."/>
            <person name="Beckman K.B."/>
            <person name="Gohl D.M."/>
        </authorList>
    </citation>
    <scope>NUCLEOTIDE SEQUENCE</scope>
    <source>
        <strain evidence="2">Duluth1</strain>
        <tissue evidence="2">Whole animal</tissue>
    </source>
</reference>
<reference evidence="2" key="2">
    <citation type="submission" date="2020-11" db="EMBL/GenBank/DDBJ databases">
        <authorList>
            <person name="McCartney M.A."/>
            <person name="Auch B."/>
            <person name="Kono T."/>
            <person name="Mallez S."/>
            <person name="Becker A."/>
            <person name="Gohl D.M."/>
            <person name="Silverstein K.A.T."/>
            <person name="Koren S."/>
            <person name="Bechman K.B."/>
            <person name="Herman A."/>
            <person name="Abrahante J.E."/>
            <person name="Garbe J."/>
        </authorList>
    </citation>
    <scope>NUCLEOTIDE SEQUENCE</scope>
    <source>
        <strain evidence="2">Duluth1</strain>
        <tissue evidence="2">Whole animal</tissue>
    </source>
</reference>
<gene>
    <name evidence="2" type="ORF">DPMN_051631</name>
</gene>
<dbReference type="EMBL" id="JAIWYP010000012">
    <property type="protein sequence ID" value="KAH3725782.1"/>
    <property type="molecule type" value="Genomic_DNA"/>
</dbReference>
<sequence length="55" mass="6171">MENEVLEYLLKNIAPEKTDIPTPTKTKTSMKIKETNNDKSSNETKLESSSITGEI</sequence>
<organism evidence="2 3">
    <name type="scientific">Dreissena polymorpha</name>
    <name type="common">Zebra mussel</name>
    <name type="synonym">Mytilus polymorpha</name>
    <dbReference type="NCBI Taxonomy" id="45954"/>
    <lineage>
        <taxon>Eukaryota</taxon>
        <taxon>Metazoa</taxon>
        <taxon>Spiralia</taxon>
        <taxon>Lophotrochozoa</taxon>
        <taxon>Mollusca</taxon>
        <taxon>Bivalvia</taxon>
        <taxon>Autobranchia</taxon>
        <taxon>Heteroconchia</taxon>
        <taxon>Euheterodonta</taxon>
        <taxon>Imparidentia</taxon>
        <taxon>Neoheterodontei</taxon>
        <taxon>Myida</taxon>
        <taxon>Dreissenoidea</taxon>
        <taxon>Dreissenidae</taxon>
        <taxon>Dreissena</taxon>
    </lineage>
</organism>
<evidence type="ECO:0000256" key="1">
    <source>
        <dbReference type="SAM" id="MobiDB-lite"/>
    </source>
</evidence>